<accession>X1STW4</accession>
<organism evidence="1">
    <name type="scientific">marine sediment metagenome</name>
    <dbReference type="NCBI Taxonomy" id="412755"/>
    <lineage>
        <taxon>unclassified sequences</taxon>
        <taxon>metagenomes</taxon>
        <taxon>ecological metagenomes</taxon>
    </lineage>
</organism>
<dbReference type="Pfam" id="PF05766">
    <property type="entry name" value="NinG"/>
    <property type="match status" value="1"/>
</dbReference>
<feature type="non-terminal residue" evidence="1">
    <location>
        <position position="1"/>
    </location>
</feature>
<sequence length="119" mass="13739">DKLFSEYIRKRDSDYKGNCKCISRGKEAPAFGGSIHAGHLFSRRYLSIRFDDKNVNAQCNYCNTFLNGNQIKAARGVDNKWGKGTVDDLEARMHITTKLTRVDYEEAIEIYKQKIRQLN</sequence>
<protein>
    <recommendedName>
        <fullName evidence="2">Protein ninG</fullName>
    </recommendedName>
</protein>
<dbReference type="EMBL" id="BARW01018221">
    <property type="protein sequence ID" value="GAI96398.1"/>
    <property type="molecule type" value="Genomic_DNA"/>
</dbReference>
<name>X1STW4_9ZZZZ</name>
<evidence type="ECO:0008006" key="2">
    <source>
        <dbReference type="Google" id="ProtNLM"/>
    </source>
</evidence>
<dbReference type="AlphaFoldDB" id="X1STW4"/>
<evidence type="ECO:0000313" key="1">
    <source>
        <dbReference type="EMBL" id="GAI96398.1"/>
    </source>
</evidence>
<comment type="caution">
    <text evidence="1">The sequence shown here is derived from an EMBL/GenBank/DDBJ whole genome shotgun (WGS) entry which is preliminary data.</text>
</comment>
<dbReference type="InterPro" id="IPR008713">
    <property type="entry name" value="Phage_lambda_NinG"/>
</dbReference>
<reference evidence="1" key="1">
    <citation type="journal article" date="2014" name="Front. Microbiol.">
        <title>High frequency of phylogenetically diverse reductive dehalogenase-homologous genes in deep subseafloor sedimentary metagenomes.</title>
        <authorList>
            <person name="Kawai M."/>
            <person name="Futagami T."/>
            <person name="Toyoda A."/>
            <person name="Takaki Y."/>
            <person name="Nishi S."/>
            <person name="Hori S."/>
            <person name="Arai W."/>
            <person name="Tsubouchi T."/>
            <person name="Morono Y."/>
            <person name="Uchiyama I."/>
            <person name="Ito T."/>
            <person name="Fujiyama A."/>
            <person name="Inagaki F."/>
            <person name="Takami H."/>
        </authorList>
    </citation>
    <scope>NUCLEOTIDE SEQUENCE</scope>
    <source>
        <strain evidence="1">Expedition CK06-06</strain>
    </source>
</reference>
<proteinExistence type="predicted"/>
<gene>
    <name evidence="1" type="ORF">S12H4_31246</name>
</gene>